<feature type="signal peptide" evidence="4">
    <location>
        <begin position="1"/>
        <end position="17"/>
    </location>
</feature>
<accession>A0A9P4KEF4</accession>
<feature type="chain" id="PRO_5040180991" evidence="4">
    <location>
        <begin position="18"/>
        <end position="595"/>
    </location>
</feature>
<feature type="transmembrane region" description="Helical" evidence="3">
    <location>
        <begin position="468"/>
        <end position="494"/>
    </location>
</feature>
<evidence type="ECO:0000256" key="2">
    <source>
        <dbReference type="SAM" id="MobiDB-lite"/>
    </source>
</evidence>
<dbReference type="GO" id="GO:0016791">
    <property type="term" value="F:phosphatase activity"/>
    <property type="evidence" value="ECO:0007669"/>
    <property type="project" value="TreeGrafter"/>
</dbReference>
<feature type="compositionally biased region" description="Basic and acidic residues" evidence="2">
    <location>
        <begin position="543"/>
        <end position="563"/>
    </location>
</feature>
<name>A0A9P4KEF4_9PLEO</name>
<protein>
    <submittedName>
        <fullName evidence="5">Phosphoglycerate mutase-like protein</fullName>
    </submittedName>
</protein>
<dbReference type="InterPro" id="IPR000560">
    <property type="entry name" value="His_Pase_clade-2"/>
</dbReference>
<feature type="region of interest" description="Disordered" evidence="2">
    <location>
        <begin position="538"/>
        <end position="573"/>
    </location>
</feature>
<dbReference type="Proteomes" id="UP000800093">
    <property type="component" value="Unassembled WGS sequence"/>
</dbReference>
<organism evidence="5 6">
    <name type="scientific">Lojkania enalia</name>
    <dbReference type="NCBI Taxonomy" id="147567"/>
    <lineage>
        <taxon>Eukaryota</taxon>
        <taxon>Fungi</taxon>
        <taxon>Dikarya</taxon>
        <taxon>Ascomycota</taxon>
        <taxon>Pezizomycotina</taxon>
        <taxon>Dothideomycetes</taxon>
        <taxon>Pleosporomycetidae</taxon>
        <taxon>Pleosporales</taxon>
        <taxon>Pleosporales incertae sedis</taxon>
        <taxon>Lojkania</taxon>
    </lineage>
</organism>
<evidence type="ECO:0000313" key="6">
    <source>
        <dbReference type="Proteomes" id="UP000800093"/>
    </source>
</evidence>
<comment type="caution">
    <text evidence="5">The sequence shown here is derived from an EMBL/GenBank/DDBJ whole genome shotgun (WGS) entry which is preliminary data.</text>
</comment>
<evidence type="ECO:0000256" key="4">
    <source>
        <dbReference type="SAM" id="SignalP"/>
    </source>
</evidence>
<comment type="similarity">
    <text evidence="1">Belongs to the histidine acid phosphatase family.</text>
</comment>
<dbReference type="InterPro" id="IPR050645">
    <property type="entry name" value="Histidine_acid_phosphatase"/>
</dbReference>
<keyword evidence="6" id="KW-1185">Reference proteome</keyword>
<reference evidence="6" key="1">
    <citation type="journal article" date="2020" name="Stud. Mycol.">
        <title>101 Dothideomycetes genomes: A test case for predicting lifestyles and emergence of pathogens.</title>
        <authorList>
            <person name="Haridas S."/>
            <person name="Albert R."/>
            <person name="Binder M."/>
            <person name="Bloem J."/>
            <person name="LaButti K."/>
            <person name="Salamov A."/>
            <person name="Andreopoulos B."/>
            <person name="Baker S."/>
            <person name="Barry K."/>
            <person name="Bills G."/>
            <person name="Bluhm B."/>
            <person name="Cannon C."/>
            <person name="Castanera R."/>
            <person name="Culley D."/>
            <person name="Daum C."/>
            <person name="Ezra D."/>
            <person name="Gonzalez J."/>
            <person name="Henrissat B."/>
            <person name="Kuo A."/>
            <person name="Liang C."/>
            <person name="Lipzen A."/>
            <person name="Lutzoni F."/>
            <person name="Magnuson J."/>
            <person name="Mondo S."/>
            <person name="Nolan M."/>
            <person name="Ohm R."/>
            <person name="Pangilinan J."/>
            <person name="Park H.-J."/>
            <person name="Ramirez L."/>
            <person name="Alfaro M."/>
            <person name="Sun H."/>
            <person name="Tritt A."/>
            <person name="Yoshinaga Y."/>
            <person name="Zwiers L.-H."/>
            <person name="Turgeon B."/>
            <person name="Goodwin S."/>
            <person name="Spatafora J."/>
            <person name="Crous P."/>
            <person name="Grigoriev I."/>
        </authorList>
    </citation>
    <scope>NUCLEOTIDE SEQUENCE [LARGE SCALE GENOMIC DNA]</scope>
    <source>
        <strain evidence="6">CBS 304.66</strain>
    </source>
</reference>
<dbReference type="SUPFAM" id="SSF53254">
    <property type="entry name" value="Phosphoglycerate mutase-like"/>
    <property type="match status" value="1"/>
</dbReference>
<keyword evidence="4" id="KW-0732">Signal</keyword>
<dbReference type="PANTHER" id="PTHR11567">
    <property type="entry name" value="ACID PHOSPHATASE-RELATED"/>
    <property type="match status" value="1"/>
</dbReference>
<dbReference type="EMBL" id="ML986594">
    <property type="protein sequence ID" value="KAF2267095.1"/>
    <property type="molecule type" value="Genomic_DNA"/>
</dbReference>
<dbReference type="PANTHER" id="PTHR11567:SF127">
    <property type="entry name" value="HISTIDINE ACID PHOSPHATASE"/>
    <property type="match status" value="1"/>
</dbReference>
<keyword evidence="3" id="KW-0472">Membrane</keyword>
<dbReference type="OrthoDB" id="258392at2759"/>
<dbReference type="InterPro" id="IPR029033">
    <property type="entry name" value="His_PPase_superfam"/>
</dbReference>
<evidence type="ECO:0000256" key="1">
    <source>
        <dbReference type="ARBA" id="ARBA00005375"/>
    </source>
</evidence>
<keyword evidence="3" id="KW-1133">Transmembrane helix</keyword>
<sequence>MLALLLVVMAAAWLIEAQNENPSEHVHGAVMFIRTGERTPWIVDGPRTLSAFGAQQMYNLGSNIRGRYISVNNDEGLMGHQHIAGMSPNILNNDQFLIQSIDAPYVLSSTQAFMQGLYPPYSPASNTSGPSLLDTSGILANGTAINFPLGGYQYPEINVAGPLDPNSVYIAGTQNCPESMKESNMYMTTDQFLDTRTASESFYQALDETMFNGYLSQDRIDYLNAIEIYDYLTYAYTHDVDVYETLANDSTYFGVYDKLRYLADEQAWYLWGNTSTSSSDNDYRAMAGRTLAALVLGQFQKIIMNHTTTLDANDVPIEWHPMSLFFGEHEPIISLTSLMLVDYTSKDFRALPPFASTMIFELFSSGPDTSFPTRQEDLWVRFLFQNGTDYEGSPPVYPMFGNSRNDVNMPWIDFQDLMSRIMTNALSDWCEQCNSPSLFCWGVDNSTIEITMEGQENTSGGSKVSPTVAGVIGAVVTLAVAGLLFAIAMFLGGIRFHRVQRGSKKSDLGGFKGSAKLASDADLHLPKNGAPPAGIVSFGGSDSAKKGTHERIGSWELRQKEFGSKGGDLGDESQRASFEAIEAAMSRPVEPHDRI</sequence>
<dbReference type="Pfam" id="PF00328">
    <property type="entry name" value="His_Phos_2"/>
    <property type="match status" value="1"/>
</dbReference>
<evidence type="ECO:0000313" key="5">
    <source>
        <dbReference type="EMBL" id="KAF2267095.1"/>
    </source>
</evidence>
<proteinExistence type="inferred from homology"/>
<dbReference type="Gene3D" id="3.40.50.1240">
    <property type="entry name" value="Phosphoglycerate mutase-like"/>
    <property type="match status" value="1"/>
</dbReference>
<dbReference type="AlphaFoldDB" id="A0A9P4KEF4"/>
<gene>
    <name evidence="5" type="ORF">CC78DRAFT_104357</name>
</gene>
<evidence type="ECO:0000256" key="3">
    <source>
        <dbReference type="SAM" id="Phobius"/>
    </source>
</evidence>
<keyword evidence="3" id="KW-0812">Transmembrane</keyword>